<evidence type="ECO:0000256" key="9">
    <source>
        <dbReference type="HAMAP-Rule" id="MF_00097"/>
    </source>
</evidence>
<feature type="binding site" evidence="9">
    <location>
        <position position="83"/>
    </location>
    <ligand>
        <name>Mg(2+)</name>
        <dbReference type="ChEBI" id="CHEBI:18420"/>
    </ligand>
</feature>
<dbReference type="InterPro" id="IPR013785">
    <property type="entry name" value="Aldolase_TIM"/>
</dbReference>
<dbReference type="GO" id="GO:0009229">
    <property type="term" value="P:thiamine diphosphate biosynthetic process"/>
    <property type="evidence" value="ECO:0007669"/>
    <property type="project" value="UniProtKB-UniRule"/>
</dbReference>
<dbReference type="Gene3D" id="3.20.20.70">
    <property type="entry name" value="Aldolase class I"/>
    <property type="match status" value="1"/>
</dbReference>
<evidence type="ECO:0000313" key="14">
    <source>
        <dbReference type="EMBL" id="STX32847.1"/>
    </source>
</evidence>
<protein>
    <recommendedName>
        <fullName evidence="9">Thiamine-phosphate synthase</fullName>
        <shortName evidence="9">TP synthase</shortName>
        <shortName evidence="9">TPS</shortName>
        <ecNumber evidence="9">2.5.1.3</ecNumber>
    </recommendedName>
    <alternativeName>
        <fullName evidence="9">Thiamine-phosphate pyrophosphorylase</fullName>
        <shortName evidence="9">TMP pyrophosphorylase</shortName>
        <shortName evidence="9">TMP-PPase</shortName>
    </alternativeName>
</protein>
<dbReference type="EMBL" id="LNXT01000015">
    <property type="protein sequence ID" value="KTC72575.1"/>
    <property type="molecule type" value="Genomic_DNA"/>
</dbReference>
<dbReference type="InterPro" id="IPR036206">
    <property type="entry name" value="ThiamineP_synth_sf"/>
</dbReference>
<evidence type="ECO:0000259" key="12">
    <source>
        <dbReference type="Pfam" id="PF02581"/>
    </source>
</evidence>
<dbReference type="HAMAP" id="MF_00097">
    <property type="entry name" value="TMP_synthase"/>
    <property type="match status" value="1"/>
</dbReference>
<comment type="pathway">
    <text evidence="1 9 11">Cofactor biosynthesis; thiamine diphosphate biosynthesis; thiamine phosphate from 4-amino-2-methyl-5-diphosphomethylpyrimidine and 4-methyl-5-(2-phosphoethyl)-thiazole: step 1/1.</text>
</comment>
<dbReference type="OrthoDB" id="9810880at2"/>
<keyword evidence="15" id="KW-1185">Reference proteome</keyword>
<keyword evidence="14" id="KW-0418">Kinase</keyword>
<dbReference type="CDD" id="cd00564">
    <property type="entry name" value="TMP_TenI"/>
    <property type="match status" value="1"/>
</dbReference>
<dbReference type="STRING" id="28083.Lbir_1350"/>
<dbReference type="Pfam" id="PF02581">
    <property type="entry name" value="TMP-TENI"/>
    <property type="match status" value="1"/>
</dbReference>
<dbReference type="UniPathway" id="UPA00060">
    <property type="reaction ID" value="UER00141"/>
</dbReference>
<keyword evidence="4 9" id="KW-0460">Magnesium</keyword>
<comment type="cofactor">
    <cofactor evidence="9">
        <name>Mg(2+)</name>
        <dbReference type="ChEBI" id="CHEBI:18420"/>
    </cofactor>
    <text evidence="9">Binds 1 Mg(2+) ion per subunit.</text>
</comment>
<dbReference type="EMBL" id="UGNW01000001">
    <property type="protein sequence ID" value="STX32847.1"/>
    <property type="molecule type" value="Genomic_DNA"/>
</dbReference>
<dbReference type="GO" id="GO:0005737">
    <property type="term" value="C:cytoplasm"/>
    <property type="evidence" value="ECO:0007669"/>
    <property type="project" value="TreeGrafter"/>
</dbReference>
<feature type="binding site" evidence="9">
    <location>
        <begin position="180"/>
        <end position="181"/>
    </location>
    <ligand>
        <name>2-[(2R,5Z)-2-carboxy-4-methylthiazol-5(2H)-ylidene]ethyl phosphate</name>
        <dbReference type="ChEBI" id="CHEBI:62899"/>
    </ligand>
</feature>
<feature type="binding site" evidence="9">
    <location>
        <begin position="129"/>
        <end position="131"/>
    </location>
    <ligand>
        <name>2-[(2R,5Z)-2-carboxy-4-methylthiazol-5(2H)-ylidene]ethyl phosphate</name>
        <dbReference type="ChEBI" id="CHEBI:62899"/>
    </ligand>
</feature>
<feature type="binding site" evidence="9">
    <location>
        <position position="63"/>
    </location>
    <ligand>
        <name>4-amino-2-methyl-5-(diphosphooxymethyl)pyrimidine</name>
        <dbReference type="ChEBI" id="CHEBI:57841"/>
    </ligand>
</feature>
<evidence type="ECO:0000256" key="6">
    <source>
        <dbReference type="ARBA" id="ARBA00047334"/>
    </source>
</evidence>
<dbReference type="GO" id="GO:0016301">
    <property type="term" value="F:kinase activity"/>
    <property type="evidence" value="ECO:0007669"/>
    <property type="project" value="UniProtKB-KW"/>
</dbReference>
<dbReference type="GO" id="GO:0009228">
    <property type="term" value="P:thiamine biosynthetic process"/>
    <property type="evidence" value="ECO:0007669"/>
    <property type="project" value="UniProtKB-KW"/>
</dbReference>
<evidence type="ECO:0000256" key="10">
    <source>
        <dbReference type="RuleBase" id="RU003826"/>
    </source>
</evidence>
<keyword evidence="2 9" id="KW-0808">Transferase</keyword>
<name>A0A378IC96_9GAMM</name>
<evidence type="ECO:0000256" key="5">
    <source>
        <dbReference type="ARBA" id="ARBA00022977"/>
    </source>
</evidence>
<feature type="binding site" evidence="9">
    <location>
        <begin position="31"/>
        <end position="35"/>
    </location>
    <ligand>
        <name>4-amino-2-methyl-5-(diphosphooxymethyl)pyrimidine</name>
        <dbReference type="ChEBI" id="CHEBI:57841"/>
    </ligand>
</feature>
<evidence type="ECO:0000256" key="4">
    <source>
        <dbReference type="ARBA" id="ARBA00022842"/>
    </source>
</evidence>
<proteinExistence type="inferred from homology"/>
<reference evidence="14 16" key="2">
    <citation type="submission" date="2018-06" db="EMBL/GenBank/DDBJ databases">
        <authorList>
            <consortium name="Pathogen Informatics"/>
            <person name="Doyle S."/>
        </authorList>
    </citation>
    <scope>NUCLEOTIDE SEQUENCE [LARGE SCALE GENOMIC DNA]</scope>
    <source>
        <strain evidence="14 16">NCTC12437</strain>
    </source>
</reference>
<organism evidence="14 16">
    <name type="scientific">Legionella birminghamensis</name>
    <dbReference type="NCBI Taxonomy" id="28083"/>
    <lineage>
        <taxon>Bacteria</taxon>
        <taxon>Pseudomonadati</taxon>
        <taxon>Pseudomonadota</taxon>
        <taxon>Gammaproteobacteria</taxon>
        <taxon>Legionellales</taxon>
        <taxon>Legionellaceae</taxon>
        <taxon>Legionella</taxon>
    </lineage>
</organism>
<evidence type="ECO:0000256" key="3">
    <source>
        <dbReference type="ARBA" id="ARBA00022723"/>
    </source>
</evidence>
<evidence type="ECO:0000256" key="1">
    <source>
        <dbReference type="ARBA" id="ARBA00005165"/>
    </source>
</evidence>
<dbReference type="Proteomes" id="UP000255066">
    <property type="component" value="Unassembled WGS sequence"/>
</dbReference>
<sequence>MLSALRFCYISDYANPDLLLSAVKGGVLSVQYRDKNSSRSVRYVKARQLKKQLDCFNIPLIINDDVDLAHKINAAGVHLGQADQRPEAARNILGAGKIIGWSIESVAQLKEANRLSCLDYVAASAIFPSRSKADLKTLWGLEGLEKLVALSRHPLIAIGGIDMTNIAAIMSRAVFGAAVISAISNANDPERAARALHERIIGVKHDSNHQ</sequence>
<dbReference type="NCBIfam" id="TIGR00693">
    <property type="entry name" value="thiE"/>
    <property type="match status" value="1"/>
</dbReference>
<evidence type="ECO:0000313" key="13">
    <source>
        <dbReference type="EMBL" id="KTC72575.1"/>
    </source>
</evidence>
<reference evidence="13 15" key="1">
    <citation type="submission" date="2015-11" db="EMBL/GenBank/DDBJ databases">
        <title>Genomic analysis of 38 Legionella species identifies large and diverse effector repertoires.</title>
        <authorList>
            <person name="Burstein D."/>
            <person name="Amaro F."/>
            <person name="Zusman T."/>
            <person name="Lifshitz Z."/>
            <person name="Cohen O."/>
            <person name="Gilbert J.A."/>
            <person name="Pupko T."/>
            <person name="Shuman H.A."/>
            <person name="Segal G."/>
        </authorList>
    </citation>
    <scope>NUCLEOTIDE SEQUENCE [LARGE SCALE GENOMIC DNA]</scope>
    <source>
        <strain evidence="13 15">CDC#1407-AL-14</strain>
    </source>
</reference>
<comment type="catalytic activity">
    <reaction evidence="6 9 10">
        <text>4-methyl-5-(2-phosphooxyethyl)-thiazole + 4-amino-2-methyl-5-(diphosphooxymethyl)pyrimidine + H(+) = thiamine phosphate + diphosphate</text>
        <dbReference type="Rhea" id="RHEA:22328"/>
        <dbReference type="ChEBI" id="CHEBI:15378"/>
        <dbReference type="ChEBI" id="CHEBI:33019"/>
        <dbReference type="ChEBI" id="CHEBI:37575"/>
        <dbReference type="ChEBI" id="CHEBI:57841"/>
        <dbReference type="ChEBI" id="CHEBI:58296"/>
        <dbReference type="EC" id="2.5.1.3"/>
    </reaction>
</comment>
<keyword evidence="5 9" id="KW-0784">Thiamine biosynthesis</keyword>
<evidence type="ECO:0000313" key="15">
    <source>
        <dbReference type="Proteomes" id="UP000054735"/>
    </source>
</evidence>
<dbReference type="AlphaFoldDB" id="A0A378IC96"/>
<dbReference type="EC" id="2.5.1.3" evidence="9"/>
<feature type="binding site" evidence="9">
    <location>
        <position position="102"/>
    </location>
    <ligand>
        <name>4-amino-2-methyl-5-(diphosphooxymethyl)pyrimidine</name>
        <dbReference type="ChEBI" id="CHEBI:57841"/>
    </ligand>
</feature>
<evidence type="ECO:0000256" key="2">
    <source>
        <dbReference type="ARBA" id="ARBA00022679"/>
    </source>
</evidence>
<dbReference type="PANTHER" id="PTHR20857">
    <property type="entry name" value="THIAMINE-PHOSPHATE PYROPHOSPHORYLASE"/>
    <property type="match status" value="1"/>
</dbReference>
<comment type="similarity">
    <text evidence="9 10">Belongs to the thiamine-phosphate synthase family.</text>
</comment>
<evidence type="ECO:0000256" key="8">
    <source>
        <dbReference type="ARBA" id="ARBA00047883"/>
    </source>
</evidence>
<dbReference type="Proteomes" id="UP000054735">
    <property type="component" value="Unassembled WGS sequence"/>
</dbReference>
<accession>A0A378IC96</accession>
<dbReference type="SUPFAM" id="SSF51391">
    <property type="entry name" value="Thiamin phosphate synthase"/>
    <property type="match status" value="1"/>
</dbReference>
<dbReference type="GO" id="GO:0000287">
    <property type="term" value="F:magnesium ion binding"/>
    <property type="evidence" value="ECO:0007669"/>
    <property type="project" value="UniProtKB-UniRule"/>
</dbReference>
<dbReference type="RefSeq" id="WP_058523416.1">
    <property type="nucleotide sequence ID" value="NZ_CAAAHV010000042.1"/>
</dbReference>
<gene>
    <name evidence="9 14" type="primary">thiE</name>
    <name evidence="13" type="synonym">thiDE</name>
    <name evidence="13" type="ORF">Lbir_1350</name>
    <name evidence="14" type="ORF">NCTC12437_02646</name>
</gene>
<comment type="function">
    <text evidence="9">Condenses 4-methyl-5-(beta-hydroxyethyl)thiazole monophosphate (THZ-P) and 2-methyl-4-amino-5-hydroxymethyl pyrimidine pyrophosphate (HMP-PP) to form thiamine monophosphate (TMP).</text>
</comment>
<comment type="catalytic activity">
    <reaction evidence="7 9 10">
        <text>2-(2-carboxy-4-methylthiazol-5-yl)ethyl phosphate + 4-amino-2-methyl-5-(diphosphooxymethyl)pyrimidine + 2 H(+) = thiamine phosphate + CO2 + diphosphate</text>
        <dbReference type="Rhea" id="RHEA:47848"/>
        <dbReference type="ChEBI" id="CHEBI:15378"/>
        <dbReference type="ChEBI" id="CHEBI:16526"/>
        <dbReference type="ChEBI" id="CHEBI:33019"/>
        <dbReference type="ChEBI" id="CHEBI:37575"/>
        <dbReference type="ChEBI" id="CHEBI:57841"/>
        <dbReference type="ChEBI" id="CHEBI:62890"/>
        <dbReference type="EC" id="2.5.1.3"/>
    </reaction>
</comment>
<feature type="binding site" evidence="9">
    <location>
        <position position="132"/>
    </location>
    <ligand>
        <name>4-amino-2-methyl-5-(diphosphooxymethyl)pyrimidine</name>
        <dbReference type="ChEBI" id="CHEBI:57841"/>
    </ligand>
</feature>
<feature type="binding site" evidence="9">
    <location>
        <position position="160"/>
    </location>
    <ligand>
        <name>2-[(2R,5Z)-2-carboxy-4-methylthiazol-5(2H)-ylidene]ethyl phosphate</name>
        <dbReference type="ChEBI" id="CHEBI:62899"/>
    </ligand>
</feature>
<evidence type="ECO:0000256" key="7">
    <source>
        <dbReference type="ARBA" id="ARBA00047851"/>
    </source>
</evidence>
<dbReference type="PANTHER" id="PTHR20857:SF15">
    <property type="entry name" value="THIAMINE-PHOSPHATE SYNTHASE"/>
    <property type="match status" value="1"/>
</dbReference>
<keyword evidence="3 9" id="KW-0479">Metal-binding</keyword>
<dbReference type="InterPro" id="IPR034291">
    <property type="entry name" value="TMP_synthase"/>
</dbReference>
<comment type="catalytic activity">
    <reaction evidence="8 9 10">
        <text>2-[(2R,5Z)-2-carboxy-4-methylthiazol-5(2H)-ylidene]ethyl phosphate + 4-amino-2-methyl-5-(diphosphooxymethyl)pyrimidine + 2 H(+) = thiamine phosphate + CO2 + diphosphate</text>
        <dbReference type="Rhea" id="RHEA:47844"/>
        <dbReference type="ChEBI" id="CHEBI:15378"/>
        <dbReference type="ChEBI" id="CHEBI:16526"/>
        <dbReference type="ChEBI" id="CHEBI:33019"/>
        <dbReference type="ChEBI" id="CHEBI:37575"/>
        <dbReference type="ChEBI" id="CHEBI:57841"/>
        <dbReference type="ChEBI" id="CHEBI:62899"/>
        <dbReference type="EC" id="2.5.1.3"/>
    </reaction>
</comment>
<dbReference type="InterPro" id="IPR022998">
    <property type="entry name" value="ThiamineP_synth_TenI"/>
</dbReference>
<dbReference type="GO" id="GO:0004789">
    <property type="term" value="F:thiamine-phosphate diphosphorylase activity"/>
    <property type="evidence" value="ECO:0007669"/>
    <property type="project" value="UniProtKB-UniRule"/>
</dbReference>
<evidence type="ECO:0000313" key="16">
    <source>
        <dbReference type="Proteomes" id="UP000255066"/>
    </source>
</evidence>
<feature type="binding site" evidence="9">
    <location>
        <position position="64"/>
    </location>
    <ligand>
        <name>Mg(2+)</name>
        <dbReference type="ChEBI" id="CHEBI:18420"/>
    </ligand>
</feature>
<feature type="domain" description="Thiamine phosphate synthase/TenI" evidence="12">
    <location>
        <begin position="16"/>
        <end position="183"/>
    </location>
</feature>
<evidence type="ECO:0000256" key="11">
    <source>
        <dbReference type="RuleBase" id="RU004253"/>
    </source>
</evidence>